<evidence type="ECO:0000259" key="1">
    <source>
        <dbReference type="Pfam" id="PF01266"/>
    </source>
</evidence>
<evidence type="ECO:0000313" key="2">
    <source>
        <dbReference type="EMBL" id="SVB87387.1"/>
    </source>
</evidence>
<dbReference type="SUPFAM" id="SSF51905">
    <property type="entry name" value="FAD/NAD(P)-binding domain"/>
    <property type="match status" value="1"/>
</dbReference>
<gene>
    <name evidence="2" type="ORF">METZ01_LOCUS240241</name>
</gene>
<dbReference type="AlphaFoldDB" id="A0A382HKG2"/>
<protein>
    <recommendedName>
        <fullName evidence="1">FAD dependent oxidoreductase domain-containing protein</fullName>
    </recommendedName>
</protein>
<name>A0A382HKG2_9ZZZZ</name>
<organism evidence="2">
    <name type="scientific">marine metagenome</name>
    <dbReference type="NCBI Taxonomy" id="408172"/>
    <lineage>
        <taxon>unclassified sequences</taxon>
        <taxon>metagenomes</taxon>
        <taxon>ecological metagenomes</taxon>
    </lineage>
</organism>
<accession>A0A382HKG2</accession>
<reference evidence="2" key="1">
    <citation type="submission" date="2018-05" db="EMBL/GenBank/DDBJ databases">
        <authorList>
            <person name="Lanie J.A."/>
            <person name="Ng W.-L."/>
            <person name="Kazmierczak K.M."/>
            <person name="Andrzejewski T.M."/>
            <person name="Davidsen T.M."/>
            <person name="Wayne K.J."/>
            <person name="Tettelin H."/>
            <person name="Glass J.I."/>
            <person name="Rusch D."/>
            <person name="Podicherti R."/>
            <person name="Tsui H.-C.T."/>
            <person name="Winkler M.E."/>
        </authorList>
    </citation>
    <scope>NUCLEOTIDE SEQUENCE</scope>
</reference>
<dbReference type="Gene3D" id="3.50.50.60">
    <property type="entry name" value="FAD/NAD(P)-binding domain"/>
    <property type="match status" value="1"/>
</dbReference>
<feature type="non-terminal residue" evidence="2">
    <location>
        <position position="105"/>
    </location>
</feature>
<sequence>MPAQLAFETQSTWYEAQANRPPIGEPLKEVVETETCIVGAGLAGLYLAKELSERNRPALIVEARRVGLGASGRHGGFCGPGWALEAEKIEKHVGLEQAKTLFDLS</sequence>
<dbReference type="InterPro" id="IPR036188">
    <property type="entry name" value="FAD/NAD-bd_sf"/>
</dbReference>
<dbReference type="Pfam" id="PF01266">
    <property type="entry name" value="DAO"/>
    <property type="match status" value="1"/>
</dbReference>
<dbReference type="EMBL" id="UINC01061620">
    <property type="protein sequence ID" value="SVB87387.1"/>
    <property type="molecule type" value="Genomic_DNA"/>
</dbReference>
<feature type="domain" description="FAD dependent oxidoreductase" evidence="1">
    <location>
        <begin position="35"/>
        <end position="85"/>
    </location>
</feature>
<dbReference type="InterPro" id="IPR006076">
    <property type="entry name" value="FAD-dep_OxRdtase"/>
</dbReference>
<proteinExistence type="predicted"/>